<protein>
    <recommendedName>
        <fullName evidence="5">L-serine ammonia-lyase</fullName>
        <ecNumber evidence="5">4.3.1.17</ecNumber>
    </recommendedName>
</protein>
<dbReference type="InterPro" id="IPR000634">
    <property type="entry name" value="Ser/Thr_deHydtase_PyrdxlP-BS"/>
</dbReference>
<comment type="similarity">
    <text evidence="4">Belongs to the serine/threonine dehydratase family.</text>
</comment>
<evidence type="ECO:0000256" key="8">
    <source>
        <dbReference type="ARBA" id="ARBA00022898"/>
    </source>
</evidence>
<evidence type="ECO:0000259" key="11">
    <source>
        <dbReference type="Pfam" id="PF00291"/>
    </source>
</evidence>
<evidence type="ECO:0000256" key="4">
    <source>
        <dbReference type="ARBA" id="ARBA00010869"/>
    </source>
</evidence>
<dbReference type="EC" id="4.3.1.17" evidence="5"/>
<dbReference type="PANTHER" id="PTHR48078">
    <property type="entry name" value="THREONINE DEHYDRATASE, MITOCHONDRIAL-RELATED"/>
    <property type="match status" value="1"/>
</dbReference>
<keyword evidence="9" id="KW-0456">Lyase</keyword>
<dbReference type="GO" id="GO:0004794">
    <property type="term" value="F:threonine deaminase activity"/>
    <property type="evidence" value="ECO:0007669"/>
    <property type="project" value="TreeGrafter"/>
</dbReference>
<keyword evidence="13" id="KW-1185">Reference proteome</keyword>
<comment type="pathway">
    <text evidence="3">Carbohydrate biosynthesis; gluconeogenesis.</text>
</comment>
<evidence type="ECO:0000256" key="9">
    <source>
        <dbReference type="ARBA" id="ARBA00023239"/>
    </source>
</evidence>
<dbReference type="GO" id="GO:0003941">
    <property type="term" value="F:L-serine ammonia-lyase activity"/>
    <property type="evidence" value="ECO:0007669"/>
    <property type="project" value="UniProtKB-EC"/>
</dbReference>
<evidence type="ECO:0000313" key="12">
    <source>
        <dbReference type="EMBL" id="SPO21881.1"/>
    </source>
</evidence>
<dbReference type="SUPFAM" id="SSF53686">
    <property type="entry name" value="Tryptophan synthase beta subunit-like PLP-dependent enzymes"/>
    <property type="match status" value="1"/>
</dbReference>
<sequence length="404" mass="42848">MTIPIDPIAVLSPTGQVPTASNPVSAPLHHRTPLYLSPTLSARTGHNIYLKLDCDQPSGSFKIRGIGKICQSAILKNGASNTHLISSSGGNAGLAVAYAASRAGVGCTICVPTSTEADVVEKLRDNGAKVVVGGDSWDQANGAALRLVEEMEGAVYVHPFEGDELVAGHSGLVDEVYEQFQQAQKEGEGEVDVLISSVGGGGLIRGIIQGVTKNTTSSTQAPVLVAVQNFGVDSFNRSFDQFLSSPSSSLPKDVVILQAIESKCTSMGTKKCSLTTLHDAIRFHSSSPDQEIVTLTVTDNLSASACWQFSKLPDVEERMVELSCASALTPVLHPWILESVLQSSKVLQGKMEREGGRKKLNVVVEVCGGSKVNKGLLEEYETGTGIMEKRDRIRVNGIDFPLSA</sequence>
<organism evidence="12 13">
    <name type="scientific">Ustilago trichophora</name>
    <dbReference type="NCBI Taxonomy" id="86804"/>
    <lineage>
        <taxon>Eukaryota</taxon>
        <taxon>Fungi</taxon>
        <taxon>Dikarya</taxon>
        <taxon>Basidiomycota</taxon>
        <taxon>Ustilaginomycotina</taxon>
        <taxon>Ustilaginomycetes</taxon>
        <taxon>Ustilaginales</taxon>
        <taxon>Ustilaginaceae</taxon>
        <taxon>Ustilago</taxon>
    </lineage>
</organism>
<accession>A0A5C3DX97</accession>
<dbReference type="GO" id="GO:0005737">
    <property type="term" value="C:cytoplasm"/>
    <property type="evidence" value="ECO:0007669"/>
    <property type="project" value="UniProtKB-SubCell"/>
</dbReference>
<comment type="cofactor">
    <cofactor evidence="1">
        <name>pyridoxal 5'-phosphate</name>
        <dbReference type="ChEBI" id="CHEBI:597326"/>
    </cofactor>
</comment>
<dbReference type="GO" id="GO:0006567">
    <property type="term" value="P:L-threonine catabolic process"/>
    <property type="evidence" value="ECO:0007669"/>
    <property type="project" value="TreeGrafter"/>
</dbReference>
<comment type="subcellular location">
    <subcellularLocation>
        <location evidence="2">Cytoplasm</location>
    </subcellularLocation>
</comment>
<name>A0A5C3DX97_9BASI</name>
<evidence type="ECO:0000313" key="13">
    <source>
        <dbReference type="Proteomes" id="UP000324022"/>
    </source>
</evidence>
<dbReference type="Proteomes" id="UP000324022">
    <property type="component" value="Unassembled WGS sequence"/>
</dbReference>
<evidence type="ECO:0000256" key="2">
    <source>
        <dbReference type="ARBA" id="ARBA00004496"/>
    </source>
</evidence>
<dbReference type="Gene3D" id="3.40.50.1100">
    <property type="match status" value="2"/>
</dbReference>
<comment type="catalytic activity">
    <reaction evidence="10">
        <text>L-serine = pyruvate + NH4(+)</text>
        <dbReference type="Rhea" id="RHEA:19169"/>
        <dbReference type="ChEBI" id="CHEBI:15361"/>
        <dbReference type="ChEBI" id="CHEBI:28938"/>
        <dbReference type="ChEBI" id="CHEBI:33384"/>
        <dbReference type="EC" id="4.3.1.17"/>
    </reaction>
</comment>
<dbReference type="InterPro" id="IPR050147">
    <property type="entry name" value="Ser/Thr_Dehydratase"/>
</dbReference>
<feature type="domain" description="Tryptophan synthase beta chain-like PALP" evidence="11">
    <location>
        <begin position="29"/>
        <end position="240"/>
    </location>
</feature>
<evidence type="ECO:0000256" key="6">
    <source>
        <dbReference type="ARBA" id="ARBA00022432"/>
    </source>
</evidence>
<reference evidence="12 13" key="1">
    <citation type="submission" date="2018-03" db="EMBL/GenBank/DDBJ databases">
        <authorList>
            <person name="Guldener U."/>
        </authorList>
    </citation>
    <scope>NUCLEOTIDE SEQUENCE [LARGE SCALE GENOMIC DNA]</scope>
    <source>
        <strain evidence="12 13">NBRC100155</strain>
    </source>
</reference>
<dbReference type="PANTHER" id="PTHR48078:SF2">
    <property type="entry name" value="CATABOLIC L-SERINE_THREONINE DEHYDRATASE"/>
    <property type="match status" value="1"/>
</dbReference>
<dbReference type="GO" id="GO:0006565">
    <property type="term" value="P:L-serine catabolic process"/>
    <property type="evidence" value="ECO:0007669"/>
    <property type="project" value="TreeGrafter"/>
</dbReference>
<dbReference type="GO" id="GO:0030170">
    <property type="term" value="F:pyridoxal phosphate binding"/>
    <property type="evidence" value="ECO:0007669"/>
    <property type="project" value="InterPro"/>
</dbReference>
<proteinExistence type="inferred from homology"/>
<dbReference type="OrthoDB" id="7773036at2759"/>
<dbReference type="PROSITE" id="PS00165">
    <property type="entry name" value="DEHYDRATASE_SER_THR"/>
    <property type="match status" value="1"/>
</dbReference>
<dbReference type="Pfam" id="PF00291">
    <property type="entry name" value="PALP"/>
    <property type="match status" value="1"/>
</dbReference>
<dbReference type="InterPro" id="IPR036052">
    <property type="entry name" value="TrpB-like_PALP_sf"/>
</dbReference>
<keyword evidence="8" id="KW-0663">Pyridoxal phosphate</keyword>
<dbReference type="InterPro" id="IPR001926">
    <property type="entry name" value="TrpB-like_PALP"/>
</dbReference>
<gene>
    <name evidence="12" type="ORF">UTRI_01871_B</name>
</gene>
<evidence type="ECO:0000256" key="1">
    <source>
        <dbReference type="ARBA" id="ARBA00001933"/>
    </source>
</evidence>
<evidence type="ECO:0000256" key="7">
    <source>
        <dbReference type="ARBA" id="ARBA00022490"/>
    </source>
</evidence>
<keyword evidence="7" id="KW-0963">Cytoplasm</keyword>
<dbReference type="GO" id="GO:0006094">
    <property type="term" value="P:gluconeogenesis"/>
    <property type="evidence" value="ECO:0007669"/>
    <property type="project" value="UniProtKB-KW"/>
</dbReference>
<keyword evidence="6" id="KW-0312">Gluconeogenesis</keyword>
<dbReference type="GO" id="GO:0009097">
    <property type="term" value="P:isoleucine biosynthetic process"/>
    <property type="evidence" value="ECO:0007669"/>
    <property type="project" value="TreeGrafter"/>
</dbReference>
<dbReference type="FunFam" id="3.40.50.1100:FF:000040">
    <property type="entry name" value="L-serine dehydratase, putative"/>
    <property type="match status" value="1"/>
</dbReference>
<evidence type="ECO:0000256" key="3">
    <source>
        <dbReference type="ARBA" id="ARBA00004742"/>
    </source>
</evidence>
<evidence type="ECO:0000256" key="10">
    <source>
        <dbReference type="ARBA" id="ARBA00049406"/>
    </source>
</evidence>
<dbReference type="EMBL" id="OOIN01000003">
    <property type="protein sequence ID" value="SPO21881.1"/>
    <property type="molecule type" value="Genomic_DNA"/>
</dbReference>
<dbReference type="AlphaFoldDB" id="A0A5C3DX97"/>
<evidence type="ECO:0000256" key="5">
    <source>
        <dbReference type="ARBA" id="ARBA00012093"/>
    </source>
</evidence>